<dbReference type="GO" id="GO:0043546">
    <property type="term" value="F:molybdopterin cofactor binding"/>
    <property type="evidence" value="ECO:0007669"/>
    <property type="project" value="InterPro"/>
</dbReference>
<keyword evidence="15" id="KW-1015">Disulfide bond</keyword>
<dbReference type="InterPro" id="IPR000572">
    <property type="entry name" value="OxRdtase_Mopterin-bd_dom"/>
</dbReference>
<evidence type="ECO:0000256" key="1">
    <source>
        <dbReference type="ARBA" id="ARBA00001971"/>
    </source>
</evidence>
<sequence>MNTTTATTPKIQSSINQYFPPSPPRSDKGDNDDEIQEVEVPLPPPSINPTKVLDIDLGTPDSHVPRDPRLIRLTGVHPFNVEAPLTALFDSGFLTPPELFYVRNHGAVPEVHDEDIMDWDISIEGLVENPMTISLRQILTDFENVTLPITLVCAGNRRKEQNMVQKSQGFSWGAAGVSTSLWTGPLISTLLAAAKPLRRARYLCMAGADDLPNGKYATSVRLSHATDPNRGIMLAHKQNGETLRPDHGKPLRVVVPGMIGGRSVKWLKKLVITEEPCDGWYHIYDNRVLPTMVTPAMAKENVDWWKDERYAIYELSVNSAVAYPQNDERLDVEERKEEMYTVRGYAYAGGGRRVTRVEVSLDKGKTWALAPITYPEDQYRSAPDAQTLYGGRLDMSWRDACFCWCFWSLPVAVSALSAADDIVVRAVDESLAIQPRDTYWSVLGMMHNSWFRIAIRKEDDGRILRFEHPTLPALMKGGWMERVNKEGGDLLDSNWGERTDTGDSEAVKEVKQRKKDVVKMTNDQVKRIIDIDELRKHDQKEEPWFVVNGEVYDGTGFLEGHPGGATSIIAAAGLDATDEFMGIHSENAKLMMPKYHIGSLSESSRLALLEQGNADSTSDQSTSTFLNPRAWSKATLIGKKVVSWDSRIFTFSLNSPEQILGLPVGQHLLIKVKDQVTGEVITRPYTPMSTDAEKGVVHLLIKIYFDTPTTKGGKMTMALDKLPMGHTAEFKGPIGKLIYQGHGNLTINDAPRNVDSFLMICAGSGITPIFQVLRSVLEDKTDPTQCVVLNGNRLEEDILCREELDALNEANGDRCKLVYTLTKPEKDWKGRVGRVDEDLIKRFVPAVKDGKRPLALICGPEALEKSVHGILKGMGWEDTDMVFF</sequence>
<dbReference type="InterPro" id="IPR008333">
    <property type="entry name" value="Cbr1-like_FAD-bd_dom"/>
</dbReference>
<evidence type="ECO:0000256" key="9">
    <source>
        <dbReference type="ARBA" id="ARBA00022723"/>
    </source>
</evidence>
<evidence type="ECO:0000256" key="17">
    <source>
        <dbReference type="PIRNR" id="PIRNR000233"/>
    </source>
</evidence>
<dbReference type="OrthoDB" id="432685at2759"/>
<evidence type="ECO:0000256" key="7">
    <source>
        <dbReference type="ARBA" id="ARBA00022617"/>
    </source>
</evidence>
<dbReference type="Pfam" id="PF00970">
    <property type="entry name" value="FAD_binding_6"/>
    <property type="match status" value="1"/>
</dbReference>
<dbReference type="Pfam" id="PF00173">
    <property type="entry name" value="Cyt-b5"/>
    <property type="match status" value="1"/>
</dbReference>
<evidence type="ECO:0000256" key="3">
    <source>
        <dbReference type="ARBA" id="ARBA00003838"/>
    </source>
</evidence>
<organism evidence="22 23">
    <name type="scientific">Morchella conica CCBAS932</name>
    <dbReference type="NCBI Taxonomy" id="1392247"/>
    <lineage>
        <taxon>Eukaryota</taxon>
        <taxon>Fungi</taxon>
        <taxon>Dikarya</taxon>
        <taxon>Ascomycota</taxon>
        <taxon>Pezizomycotina</taxon>
        <taxon>Pezizomycetes</taxon>
        <taxon>Pezizales</taxon>
        <taxon>Morchellaceae</taxon>
        <taxon>Morchella</taxon>
    </lineage>
</organism>
<keyword evidence="9 18" id="KW-0479">Metal-binding</keyword>
<comment type="subunit">
    <text evidence="5">Homodimer.</text>
</comment>
<dbReference type="InterPro" id="IPR001709">
    <property type="entry name" value="Flavoprot_Pyr_Nucl_cyt_Rdtase"/>
</dbReference>
<dbReference type="GO" id="GO:0042128">
    <property type="term" value="P:nitrate assimilation"/>
    <property type="evidence" value="ECO:0007669"/>
    <property type="project" value="UniProtKB-KW"/>
</dbReference>
<dbReference type="GO" id="GO:0006809">
    <property type="term" value="P:nitric oxide biosynthetic process"/>
    <property type="evidence" value="ECO:0007669"/>
    <property type="project" value="InterPro"/>
</dbReference>
<dbReference type="PRINTS" id="PR00363">
    <property type="entry name" value="CYTOCHROMEB5"/>
</dbReference>
<accession>A0A3N4KR03</accession>
<dbReference type="STRING" id="1392247.A0A3N4KR03"/>
<evidence type="ECO:0000256" key="2">
    <source>
        <dbReference type="ARBA" id="ARBA00001974"/>
    </source>
</evidence>
<dbReference type="EMBL" id="ML119132">
    <property type="protein sequence ID" value="RPB11859.1"/>
    <property type="molecule type" value="Genomic_DNA"/>
</dbReference>
<reference evidence="22 23" key="1">
    <citation type="journal article" date="2018" name="Nat. Ecol. Evol.">
        <title>Pezizomycetes genomes reveal the molecular basis of ectomycorrhizal truffle lifestyle.</title>
        <authorList>
            <person name="Murat C."/>
            <person name="Payen T."/>
            <person name="Noel B."/>
            <person name="Kuo A."/>
            <person name="Morin E."/>
            <person name="Chen J."/>
            <person name="Kohler A."/>
            <person name="Krizsan K."/>
            <person name="Balestrini R."/>
            <person name="Da Silva C."/>
            <person name="Montanini B."/>
            <person name="Hainaut M."/>
            <person name="Levati E."/>
            <person name="Barry K.W."/>
            <person name="Belfiori B."/>
            <person name="Cichocki N."/>
            <person name="Clum A."/>
            <person name="Dockter R.B."/>
            <person name="Fauchery L."/>
            <person name="Guy J."/>
            <person name="Iotti M."/>
            <person name="Le Tacon F."/>
            <person name="Lindquist E.A."/>
            <person name="Lipzen A."/>
            <person name="Malagnac F."/>
            <person name="Mello A."/>
            <person name="Molinier V."/>
            <person name="Miyauchi S."/>
            <person name="Poulain J."/>
            <person name="Riccioni C."/>
            <person name="Rubini A."/>
            <person name="Sitrit Y."/>
            <person name="Splivallo R."/>
            <person name="Traeger S."/>
            <person name="Wang M."/>
            <person name="Zifcakova L."/>
            <person name="Wipf D."/>
            <person name="Zambonelli A."/>
            <person name="Paolocci F."/>
            <person name="Nowrousian M."/>
            <person name="Ottonello S."/>
            <person name="Baldrian P."/>
            <person name="Spatafora J.W."/>
            <person name="Henrissat B."/>
            <person name="Nagy L.G."/>
            <person name="Aury J.M."/>
            <person name="Wincker P."/>
            <person name="Grigoriev I.V."/>
            <person name="Bonfante P."/>
            <person name="Martin F.M."/>
        </authorList>
    </citation>
    <scope>NUCLEOTIDE SEQUENCE [LARGE SCALE GENOMIC DNA]</scope>
    <source>
        <strain evidence="22 23">CCBAS932</strain>
    </source>
</reference>
<dbReference type="FunFam" id="3.90.420.10:FF:000005">
    <property type="entry name" value="Nitrate reductase"/>
    <property type="match status" value="1"/>
</dbReference>
<dbReference type="GO" id="GO:0006790">
    <property type="term" value="P:sulfur compound metabolic process"/>
    <property type="evidence" value="ECO:0007669"/>
    <property type="project" value="TreeGrafter"/>
</dbReference>
<dbReference type="InterPro" id="IPR017938">
    <property type="entry name" value="Riboflavin_synthase-like_b-brl"/>
</dbReference>
<dbReference type="InterPro" id="IPR014756">
    <property type="entry name" value="Ig_E-set"/>
</dbReference>
<keyword evidence="14 17" id="KW-0534">Nitrate assimilation</keyword>
<feature type="domain" description="Cytochrome b5 heme-binding" evidence="20">
    <location>
        <begin position="526"/>
        <end position="601"/>
    </location>
</feature>
<dbReference type="PROSITE" id="PS50255">
    <property type="entry name" value="CYTOCHROME_B5_2"/>
    <property type="match status" value="1"/>
</dbReference>
<evidence type="ECO:0000256" key="18">
    <source>
        <dbReference type="PIRSR" id="PIRSR000233-1"/>
    </source>
</evidence>
<dbReference type="Pfam" id="PF00175">
    <property type="entry name" value="NAD_binding_1"/>
    <property type="match status" value="1"/>
</dbReference>
<dbReference type="InterPro" id="IPR001433">
    <property type="entry name" value="OxRdtase_FAD/NAD-bd"/>
</dbReference>
<evidence type="ECO:0000256" key="10">
    <source>
        <dbReference type="ARBA" id="ARBA00022827"/>
    </source>
</evidence>
<dbReference type="FunFam" id="2.40.30.10:FF:000021">
    <property type="entry name" value="NADH-cytochrome b5 reductase"/>
    <property type="match status" value="1"/>
</dbReference>
<dbReference type="PRINTS" id="PR00407">
    <property type="entry name" value="EUMOPTERIN"/>
</dbReference>
<dbReference type="Gene3D" id="2.40.30.10">
    <property type="entry name" value="Translation factors"/>
    <property type="match status" value="1"/>
</dbReference>
<dbReference type="InterPro" id="IPR012137">
    <property type="entry name" value="Nitr_rd_NADH"/>
</dbReference>
<dbReference type="GO" id="GO:0030151">
    <property type="term" value="F:molybdenum ion binding"/>
    <property type="evidence" value="ECO:0007669"/>
    <property type="project" value="InterPro"/>
</dbReference>
<evidence type="ECO:0000259" key="21">
    <source>
        <dbReference type="PROSITE" id="PS51384"/>
    </source>
</evidence>
<name>A0A3N4KR03_9PEZI</name>
<keyword evidence="13" id="KW-0408">Iron</keyword>
<dbReference type="SUPFAM" id="SSF56524">
    <property type="entry name" value="Oxidoreductase molybdopterin-binding domain"/>
    <property type="match status" value="1"/>
</dbReference>
<gene>
    <name evidence="22" type="ORF">P167DRAFT_488490</name>
</gene>
<dbReference type="Pfam" id="PF03404">
    <property type="entry name" value="Mo-co_dimer"/>
    <property type="match status" value="1"/>
</dbReference>
<dbReference type="InterPro" id="IPR018506">
    <property type="entry name" value="Cyt_B5_heme-BS"/>
</dbReference>
<evidence type="ECO:0000313" key="22">
    <source>
        <dbReference type="EMBL" id="RPB11859.1"/>
    </source>
</evidence>
<dbReference type="InParanoid" id="A0A3N4KR03"/>
<feature type="compositionally biased region" description="Polar residues" evidence="19">
    <location>
        <begin position="1"/>
        <end position="19"/>
    </location>
</feature>
<evidence type="ECO:0000313" key="23">
    <source>
        <dbReference type="Proteomes" id="UP000277580"/>
    </source>
</evidence>
<dbReference type="InterPro" id="IPR001199">
    <property type="entry name" value="Cyt_B5-like_heme/steroid-bd"/>
</dbReference>
<dbReference type="PROSITE" id="PS00559">
    <property type="entry name" value="MOLYBDOPTERIN_EUK"/>
    <property type="match status" value="1"/>
</dbReference>
<evidence type="ECO:0000256" key="15">
    <source>
        <dbReference type="ARBA" id="ARBA00023157"/>
    </source>
</evidence>
<evidence type="ECO:0000256" key="11">
    <source>
        <dbReference type="ARBA" id="ARBA00022857"/>
    </source>
</evidence>
<dbReference type="Pfam" id="PF00174">
    <property type="entry name" value="Oxidored_molyb"/>
    <property type="match status" value="1"/>
</dbReference>
<dbReference type="SMART" id="SM01117">
    <property type="entry name" value="Cyt-b5"/>
    <property type="match status" value="1"/>
</dbReference>
<dbReference type="CDD" id="cd06183">
    <property type="entry name" value="cyt_b5_reduct_like"/>
    <property type="match status" value="1"/>
</dbReference>
<dbReference type="PANTHER" id="PTHR19372:SF7">
    <property type="entry name" value="SULFITE OXIDASE, MITOCHONDRIAL"/>
    <property type="match status" value="1"/>
</dbReference>
<evidence type="ECO:0000256" key="14">
    <source>
        <dbReference type="ARBA" id="ARBA00023063"/>
    </source>
</evidence>
<keyword evidence="10" id="KW-0274">FAD</keyword>
<keyword evidence="8" id="KW-0285">Flavoprotein</keyword>
<keyword evidence="12" id="KW-0560">Oxidoreductase</keyword>
<dbReference type="InterPro" id="IPR036374">
    <property type="entry name" value="OxRdtase_Mopterin-bd_sf"/>
</dbReference>
<feature type="domain" description="FAD-binding FR-type" evidence="21">
    <location>
        <begin position="629"/>
        <end position="740"/>
    </location>
</feature>
<dbReference type="AlphaFoldDB" id="A0A3N4KR03"/>
<dbReference type="SUPFAM" id="SSF55856">
    <property type="entry name" value="Cytochrome b5-like heme/steroid binding domain"/>
    <property type="match status" value="1"/>
</dbReference>
<evidence type="ECO:0000256" key="4">
    <source>
        <dbReference type="ARBA" id="ARBA00006253"/>
    </source>
</evidence>
<comment type="cofactor">
    <cofactor evidence="18">
        <name>Mo-molybdopterin</name>
        <dbReference type="ChEBI" id="CHEBI:71302"/>
    </cofactor>
    <text evidence="18">Binds 1 Mo-molybdopterin (Mo-MPT) cofactor per subunit.</text>
</comment>
<dbReference type="SUPFAM" id="SSF81296">
    <property type="entry name" value="E set domains"/>
    <property type="match status" value="1"/>
</dbReference>
<keyword evidence="7" id="KW-0349">Heme</keyword>
<comment type="function">
    <text evidence="3 17">Nitrate reductase is a key enzyme involved in the first step of nitrate assimilation in plants, fungi and bacteria.</text>
</comment>
<evidence type="ECO:0000256" key="8">
    <source>
        <dbReference type="ARBA" id="ARBA00022630"/>
    </source>
</evidence>
<dbReference type="InterPro" id="IPR022407">
    <property type="entry name" value="OxRdtase_Mopterin_BS"/>
</dbReference>
<dbReference type="GO" id="GO:0050464">
    <property type="term" value="F:nitrate reductase (NADPH) activity"/>
    <property type="evidence" value="ECO:0007669"/>
    <property type="project" value="UniProtKB-EC"/>
</dbReference>
<dbReference type="GO" id="GO:0020037">
    <property type="term" value="F:heme binding"/>
    <property type="evidence" value="ECO:0007669"/>
    <property type="project" value="InterPro"/>
</dbReference>
<evidence type="ECO:0000256" key="12">
    <source>
        <dbReference type="ARBA" id="ARBA00023002"/>
    </source>
</evidence>
<feature type="binding site" evidence="18">
    <location>
        <position position="153"/>
    </location>
    <ligand>
        <name>Mo-molybdopterin</name>
        <dbReference type="ChEBI" id="CHEBI:71302"/>
    </ligand>
    <ligandPart>
        <name>Mo</name>
        <dbReference type="ChEBI" id="CHEBI:28685"/>
    </ligandPart>
</feature>
<comment type="similarity">
    <text evidence="4 17">Belongs to the nitrate reductase family.</text>
</comment>
<dbReference type="PIRSF" id="PIRSF000233">
    <property type="entry name" value="Nitr_rd_NADH"/>
    <property type="match status" value="1"/>
</dbReference>
<evidence type="ECO:0000256" key="16">
    <source>
        <dbReference type="ARBA" id="ARBA00049155"/>
    </source>
</evidence>
<dbReference type="PRINTS" id="PR00371">
    <property type="entry name" value="FPNCR"/>
</dbReference>
<keyword evidence="6 18" id="KW-0500">Molybdenum</keyword>
<dbReference type="SUPFAM" id="SSF63380">
    <property type="entry name" value="Riboflavin synthase domain-like"/>
    <property type="match status" value="1"/>
</dbReference>
<dbReference type="PROSITE" id="PS00191">
    <property type="entry name" value="CYTOCHROME_B5_1"/>
    <property type="match status" value="1"/>
</dbReference>
<comment type="catalytic activity">
    <reaction evidence="16">
        <text>nitrite + NADP(+) + H2O = nitrate + NADPH + H(+)</text>
        <dbReference type="Rhea" id="RHEA:19061"/>
        <dbReference type="ChEBI" id="CHEBI:15377"/>
        <dbReference type="ChEBI" id="CHEBI:15378"/>
        <dbReference type="ChEBI" id="CHEBI:16301"/>
        <dbReference type="ChEBI" id="CHEBI:17632"/>
        <dbReference type="ChEBI" id="CHEBI:57783"/>
        <dbReference type="ChEBI" id="CHEBI:58349"/>
        <dbReference type="EC" id="1.7.1.3"/>
    </reaction>
</comment>
<keyword evidence="11" id="KW-0521">NADP</keyword>
<evidence type="ECO:0000256" key="13">
    <source>
        <dbReference type="ARBA" id="ARBA00023004"/>
    </source>
</evidence>
<evidence type="ECO:0000256" key="5">
    <source>
        <dbReference type="ARBA" id="ARBA00011738"/>
    </source>
</evidence>
<evidence type="ECO:0000256" key="19">
    <source>
        <dbReference type="SAM" id="MobiDB-lite"/>
    </source>
</evidence>
<dbReference type="InterPro" id="IPR017927">
    <property type="entry name" value="FAD-bd_FR_type"/>
</dbReference>
<feature type="region of interest" description="Disordered" evidence="19">
    <location>
        <begin position="1"/>
        <end position="49"/>
    </location>
</feature>
<dbReference type="GO" id="GO:0008482">
    <property type="term" value="F:sulfite oxidase activity"/>
    <property type="evidence" value="ECO:0007669"/>
    <property type="project" value="TreeGrafter"/>
</dbReference>
<dbReference type="Gene3D" id="3.40.50.80">
    <property type="entry name" value="Nucleotide-binding domain of ferredoxin-NADP reductase (FNR) module"/>
    <property type="match status" value="1"/>
</dbReference>
<comment type="cofactor">
    <cofactor evidence="1">
        <name>heme</name>
        <dbReference type="ChEBI" id="CHEBI:30413"/>
    </cofactor>
</comment>
<dbReference type="InterPro" id="IPR036400">
    <property type="entry name" value="Cyt_B5-like_heme/steroid_sf"/>
</dbReference>
<dbReference type="PANTHER" id="PTHR19372">
    <property type="entry name" value="SULFITE REDUCTASE"/>
    <property type="match status" value="1"/>
</dbReference>
<dbReference type="SUPFAM" id="SSF52343">
    <property type="entry name" value="Ferredoxin reductase-like, C-terminal NADP-linked domain"/>
    <property type="match status" value="1"/>
</dbReference>
<evidence type="ECO:0000259" key="20">
    <source>
        <dbReference type="PROSITE" id="PS50255"/>
    </source>
</evidence>
<dbReference type="PROSITE" id="PS51384">
    <property type="entry name" value="FAD_FR"/>
    <property type="match status" value="1"/>
</dbReference>
<dbReference type="PRINTS" id="PR00406">
    <property type="entry name" value="CYTB5RDTASE"/>
</dbReference>
<keyword evidence="23" id="KW-1185">Reference proteome</keyword>
<dbReference type="FunFam" id="3.10.120.10:FF:000016">
    <property type="entry name" value="Nitrate reductase"/>
    <property type="match status" value="1"/>
</dbReference>
<dbReference type="InterPro" id="IPR039261">
    <property type="entry name" value="FNR_nucleotide-bd"/>
</dbReference>
<evidence type="ECO:0000256" key="6">
    <source>
        <dbReference type="ARBA" id="ARBA00022505"/>
    </source>
</evidence>
<proteinExistence type="inferred from homology"/>
<protein>
    <recommendedName>
        <fullName evidence="17">Nitrate reductase</fullName>
    </recommendedName>
</protein>
<dbReference type="Gene3D" id="3.90.420.10">
    <property type="entry name" value="Oxidoreductase, molybdopterin-binding domain"/>
    <property type="match status" value="1"/>
</dbReference>
<dbReference type="InterPro" id="IPR005066">
    <property type="entry name" value="MoCF_OxRdtse_dimer"/>
</dbReference>
<dbReference type="Gene3D" id="2.60.40.650">
    <property type="match status" value="1"/>
</dbReference>
<dbReference type="InterPro" id="IPR008335">
    <property type="entry name" value="Mopterin_OxRdtase_euk"/>
</dbReference>
<comment type="cofactor">
    <cofactor evidence="2">
        <name>FAD</name>
        <dbReference type="ChEBI" id="CHEBI:57692"/>
    </cofactor>
</comment>
<dbReference type="Proteomes" id="UP000277580">
    <property type="component" value="Unassembled WGS sequence"/>
</dbReference>
<dbReference type="Gene3D" id="3.10.120.10">
    <property type="entry name" value="Cytochrome b5-like heme/steroid binding domain"/>
    <property type="match status" value="1"/>
</dbReference>